<sequence>MSSNEIISQAILARMATQNYQVKQLAKDLGTTREATGRRLNQHTIWDSNELDIVGKALGLTDMFGLCDYARALAEMNKNVPLSKTV</sequence>
<dbReference type="AlphaFoldDB" id="A0A2N0T7B0"/>
<evidence type="ECO:0000313" key="5">
    <source>
        <dbReference type="EMBL" id="RGL48587.1"/>
    </source>
</evidence>
<dbReference type="RefSeq" id="WP_007055861.1">
    <property type="nucleotide sequence ID" value="NZ_CP065396.1"/>
</dbReference>
<evidence type="ECO:0000313" key="6">
    <source>
        <dbReference type="EMBL" id="RGW63053.1"/>
    </source>
</evidence>
<dbReference type="EMBL" id="PJDT01000031">
    <property type="protein sequence ID" value="PKC86859.1"/>
    <property type="molecule type" value="Genomic_DNA"/>
</dbReference>
<proteinExistence type="predicted"/>
<dbReference type="Proteomes" id="UP000232654">
    <property type="component" value="Unassembled WGS sequence"/>
</dbReference>
<evidence type="ECO:0000313" key="8">
    <source>
        <dbReference type="Proteomes" id="UP000257074"/>
    </source>
</evidence>
<name>A0A2N0T7B0_BIFLN</name>
<evidence type="ECO:0000313" key="3">
    <source>
        <dbReference type="EMBL" id="PKC86859.1"/>
    </source>
</evidence>
<dbReference type="EMBL" id="WDWU01000018">
    <property type="protein sequence ID" value="KAB7056177.1"/>
    <property type="molecule type" value="Genomic_DNA"/>
</dbReference>
<dbReference type="Proteomes" id="UP000265775">
    <property type="component" value="Unassembled WGS sequence"/>
</dbReference>
<reference evidence="11 12" key="4">
    <citation type="journal article" date="2019" name="Nat. Med.">
        <title>A library of human gut bacterial isolates paired with longitudinal multiomics data enables mechanistic microbiome research.</title>
        <authorList>
            <person name="Poyet M."/>
            <person name="Groussin M."/>
            <person name="Gibbons S.M."/>
            <person name="Avila-Pacheco J."/>
            <person name="Jiang X."/>
            <person name="Kearney S.M."/>
            <person name="Perrotta A.R."/>
            <person name="Berdy B."/>
            <person name="Zhao S."/>
            <person name="Lieberman T.D."/>
            <person name="Swanson P.K."/>
            <person name="Smith M."/>
            <person name="Roesemann S."/>
            <person name="Alexander J.E."/>
            <person name="Rich S.A."/>
            <person name="Livny J."/>
            <person name="Vlamakis H."/>
            <person name="Clish C."/>
            <person name="Bullock K."/>
            <person name="Deik A."/>
            <person name="Scott J."/>
            <person name="Pierce K.A."/>
            <person name="Xavier R.J."/>
            <person name="Alm E.J."/>
        </authorList>
    </citation>
    <scope>NUCLEOTIDE SEQUENCE [LARGE SCALE GENOMIC DNA]</scope>
    <source>
        <strain evidence="2 11">BIOML-A201</strain>
        <strain evidence="1 12">BIOML-A210</strain>
    </source>
</reference>
<comment type="caution">
    <text evidence="6">The sequence shown here is derived from an EMBL/GenBank/DDBJ whole genome shotgun (WGS) entry which is preliminary data.</text>
</comment>
<evidence type="ECO:0000313" key="7">
    <source>
        <dbReference type="Proteomes" id="UP000232654"/>
    </source>
</evidence>
<gene>
    <name evidence="3" type="ORF">APC1503_2080</name>
    <name evidence="4" type="ORF">CE169_02880</name>
    <name evidence="6" type="ORF">DWV59_10880</name>
    <name evidence="5" type="ORF">DXC63_06140</name>
    <name evidence="2" type="ORF">GBI83_09805</name>
    <name evidence="1" type="ORF">GBI87_10705</name>
</gene>
<evidence type="ECO:0000313" key="4">
    <source>
        <dbReference type="EMBL" id="RDX10027.1"/>
    </source>
</evidence>
<reference evidence="9 10" key="3">
    <citation type="submission" date="2018-08" db="EMBL/GenBank/DDBJ databases">
        <title>A genome reference for cultivated species of the human gut microbiota.</title>
        <authorList>
            <person name="Zou Y."/>
            <person name="Xue W."/>
            <person name="Luo G."/>
        </authorList>
    </citation>
    <scope>NUCLEOTIDE SEQUENCE [LARGE SCALE GENOMIC DNA]</scope>
    <source>
        <strain evidence="6 10">AF11-12</strain>
        <strain evidence="5 9">TF06-45A</strain>
    </source>
</reference>
<dbReference type="EMBL" id="NJNR01000010">
    <property type="protein sequence ID" value="RDX10027.1"/>
    <property type="molecule type" value="Genomic_DNA"/>
</dbReference>
<evidence type="ECO:0000313" key="12">
    <source>
        <dbReference type="Proteomes" id="UP000467387"/>
    </source>
</evidence>
<dbReference type="EMBL" id="WDWL01000015">
    <property type="protein sequence ID" value="KAB7070971.1"/>
    <property type="molecule type" value="Genomic_DNA"/>
</dbReference>
<protein>
    <recommendedName>
        <fullName evidence="13">XRE family transcriptional regulator</fullName>
    </recommendedName>
</protein>
<dbReference type="Proteomes" id="UP000432196">
    <property type="component" value="Unassembled WGS sequence"/>
</dbReference>
<dbReference type="EMBL" id="QSAR01000018">
    <property type="protein sequence ID" value="RGW63053.1"/>
    <property type="molecule type" value="Genomic_DNA"/>
</dbReference>
<evidence type="ECO:0008006" key="13">
    <source>
        <dbReference type="Google" id="ProtNLM"/>
    </source>
</evidence>
<dbReference type="Proteomes" id="UP000261288">
    <property type="component" value="Unassembled WGS sequence"/>
</dbReference>
<dbReference type="Proteomes" id="UP000467387">
    <property type="component" value="Unassembled WGS sequence"/>
</dbReference>
<evidence type="ECO:0000313" key="10">
    <source>
        <dbReference type="Proteomes" id="UP000265775"/>
    </source>
</evidence>
<evidence type="ECO:0000313" key="1">
    <source>
        <dbReference type="EMBL" id="KAB7056177.1"/>
    </source>
</evidence>
<evidence type="ECO:0000313" key="11">
    <source>
        <dbReference type="Proteomes" id="UP000432196"/>
    </source>
</evidence>
<organism evidence="6 10">
    <name type="scientific">Bifidobacterium longum</name>
    <dbReference type="NCBI Taxonomy" id="216816"/>
    <lineage>
        <taxon>Bacteria</taxon>
        <taxon>Bacillati</taxon>
        <taxon>Actinomycetota</taxon>
        <taxon>Actinomycetes</taxon>
        <taxon>Bifidobacteriales</taxon>
        <taxon>Bifidobacteriaceae</taxon>
        <taxon>Bifidobacterium</taxon>
    </lineage>
</organism>
<reference evidence="4 8" key="1">
    <citation type="journal article" date="2017" name="Anaerobe">
        <title>Quantification, isolation and characterization of Bifidobacterium from the vaginal microbiomes of reproductive aged women.</title>
        <authorList>
            <person name="Freitas A.C."/>
            <person name="Hill J.E."/>
        </authorList>
    </citation>
    <scope>NUCLEOTIDE SEQUENCE [LARGE SCALE GENOMIC DNA]</scope>
    <source>
        <strain evidence="4 8">N6D05</strain>
    </source>
</reference>
<accession>A0A2N0T7B0</accession>
<dbReference type="Proteomes" id="UP000257074">
    <property type="component" value="Unassembled WGS sequence"/>
</dbReference>
<dbReference type="EMBL" id="QSRZ01000006">
    <property type="protein sequence ID" value="RGL48587.1"/>
    <property type="molecule type" value="Genomic_DNA"/>
</dbReference>
<evidence type="ECO:0000313" key="2">
    <source>
        <dbReference type="EMBL" id="KAB7070971.1"/>
    </source>
</evidence>
<reference evidence="3 7" key="2">
    <citation type="submission" date="2017-12" db="EMBL/GenBank/DDBJ databases">
        <title>Bifidobacterium longum APC/DPC strains.</title>
        <authorList>
            <person name="Arboleya S."/>
        </authorList>
    </citation>
    <scope>NUCLEOTIDE SEQUENCE [LARGE SCALE GENOMIC DNA]</scope>
    <source>
        <strain evidence="3 7">APC1503</strain>
    </source>
</reference>
<evidence type="ECO:0000313" key="9">
    <source>
        <dbReference type="Proteomes" id="UP000261288"/>
    </source>
</evidence>